<organism evidence="5 6">
    <name type="scientific">Kerstersia gyiorum</name>
    <dbReference type="NCBI Taxonomy" id="206506"/>
    <lineage>
        <taxon>Bacteria</taxon>
        <taxon>Pseudomonadati</taxon>
        <taxon>Pseudomonadota</taxon>
        <taxon>Betaproteobacteria</taxon>
        <taxon>Burkholderiales</taxon>
        <taxon>Alcaligenaceae</taxon>
        <taxon>Kerstersia</taxon>
    </lineage>
</organism>
<dbReference type="Proteomes" id="UP000292039">
    <property type="component" value="Unassembled WGS sequence"/>
</dbReference>
<dbReference type="Gene3D" id="3.10.50.40">
    <property type="match status" value="1"/>
</dbReference>
<keyword evidence="2 3" id="KW-0413">Isomerase</keyword>
<gene>
    <name evidence="5" type="ORF">EV679_2287</name>
</gene>
<accession>A0A4Q7MML2</accession>
<feature type="domain" description="PpiC" evidence="4">
    <location>
        <begin position="174"/>
        <end position="276"/>
    </location>
</feature>
<dbReference type="AlphaFoldDB" id="A0A4Q7MML2"/>
<dbReference type="Pfam" id="PF00639">
    <property type="entry name" value="Rotamase"/>
    <property type="match status" value="1"/>
</dbReference>
<comment type="caution">
    <text evidence="5">The sequence shown here is derived from an EMBL/GenBank/DDBJ whole genome shotgun (WGS) entry which is preliminary data.</text>
</comment>
<name>A0A4Q7MML2_9BURK</name>
<evidence type="ECO:0000313" key="5">
    <source>
        <dbReference type="EMBL" id="RZS69681.1"/>
    </source>
</evidence>
<evidence type="ECO:0000259" key="4">
    <source>
        <dbReference type="PROSITE" id="PS50198"/>
    </source>
</evidence>
<sequence>MKRFAGIFSTPMKMQRRVAAVATAMGGLVLAGCGDAAGKADTPPQEHAVSAPVSGPASQVAPVVASLGTVVLTADEVRGLLAAVPPAERQQLAADRPALDRLLQARLAEKALAQQARNQGWLERSDVSEMIQAATERIVLSTYLESVSQAPADYPSAQELQVAYEQNQAQLQVPARYRLSQIFIAAPYGDAGAVEQARRQAADLARRAAQPKADFASLAREFSQDQASAGQGGEIGLLPLAQVVPELREVIAGMKAGQIAGPVQLPAGFHVLKLQEIQAAGTPALAEVEDELRAALRAQRQKQAARAYLDGMLNAGTVSVDGKALAAALE</sequence>
<dbReference type="PROSITE" id="PS51257">
    <property type="entry name" value="PROKAR_LIPOPROTEIN"/>
    <property type="match status" value="1"/>
</dbReference>
<dbReference type="SUPFAM" id="SSF54534">
    <property type="entry name" value="FKBP-like"/>
    <property type="match status" value="1"/>
</dbReference>
<comment type="similarity">
    <text evidence="1">Belongs to the PpiC/parvulin rotamase family.</text>
</comment>
<dbReference type="InterPro" id="IPR050245">
    <property type="entry name" value="PrsA_foldase"/>
</dbReference>
<dbReference type="InterPro" id="IPR023058">
    <property type="entry name" value="PPIase_PpiC_CS"/>
</dbReference>
<dbReference type="PANTHER" id="PTHR47245:SF3">
    <property type="entry name" value="PEPTIDYL-PROLYL CIS-TRANS ISOMERASE, PPIC-TYPE-RELATED"/>
    <property type="match status" value="1"/>
</dbReference>
<dbReference type="PANTHER" id="PTHR47245">
    <property type="entry name" value="PEPTIDYLPROLYL ISOMERASE"/>
    <property type="match status" value="1"/>
</dbReference>
<dbReference type="PROSITE" id="PS50198">
    <property type="entry name" value="PPIC_PPIASE_2"/>
    <property type="match status" value="1"/>
</dbReference>
<dbReference type="InterPro" id="IPR027304">
    <property type="entry name" value="Trigger_fact/SurA_dom_sf"/>
</dbReference>
<evidence type="ECO:0000256" key="3">
    <source>
        <dbReference type="PROSITE-ProRule" id="PRU00278"/>
    </source>
</evidence>
<protein>
    <submittedName>
        <fullName evidence="5">Peptidylprolyl isomerase</fullName>
    </submittedName>
</protein>
<evidence type="ECO:0000313" key="6">
    <source>
        <dbReference type="Proteomes" id="UP000292039"/>
    </source>
</evidence>
<evidence type="ECO:0000256" key="1">
    <source>
        <dbReference type="ARBA" id="ARBA00007656"/>
    </source>
</evidence>
<dbReference type="InterPro" id="IPR000297">
    <property type="entry name" value="PPIase_PpiC"/>
</dbReference>
<proteinExistence type="inferred from homology"/>
<reference evidence="5 6" key="1">
    <citation type="submission" date="2019-02" db="EMBL/GenBank/DDBJ databases">
        <title>Genomic Encyclopedia of Type Strains, Phase IV (KMG-IV): sequencing the most valuable type-strain genomes for metagenomic binning, comparative biology and taxonomic classification.</title>
        <authorList>
            <person name="Goeker M."/>
        </authorList>
    </citation>
    <scope>NUCLEOTIDE SEQUENCE [LARGE SCALE GENOMIC DNA]</scope>
    <source>
        <strain evidence="5 6">DSM 16618</strain>
    </source>
</reference>
<dbReference type="EMBL" id="SGWZ01000003">
    <property type="protein sequence ID" value="RZS69681.1"/>
    <property type="molecule type" value="Genomic_DNA"/>
</dbReference>
<evidence type="ECO:0000256" key="2">
    <source>
        <dbReference type="ARBA" id="ARBA00023235"/>
    </source>
</evidence>
<dbReference type="InterPro" id="IPR046357">
    <property type="entry name" value="PPIase_dom_sf"/>
</dbReference>
<dbReference type="GO" id="GO:0003755">
    <property type="term" value="F:peptidyl-prolyl cis-trans isomerase activity"/>
    <property type="evidence" value="ECO:0007669"/>
    <property type="project" value="UniProtKB-KW"/>
</dbReference>
<dbReference type="PROSITE" id="PS01096">
    <property type="entry name" value="PPIC_PPIASE_1"/>
    <property type="match status" value="1"/>
</dbReference>
<dbReference type="SUPFAM" id="SSF109998">
    <property type="entry name" value="Triger factor/SurA peptide-binding domain-like"/>
    <property type="match status" value="1"/>
</dbReference>
<keyword evidence="3" id="KW-0697">Rotamase</keyword>